<dbReference type="EMBL" id="QRDY01000038">
    <property type="protein sequence ID" value="RED51788.1"/>
    <property type="molecule type" value="Genomic_DNA"/>
</dbReference>
<evidence type="ECO:0000313" key="2">
    <source>
        <dbReference type="Proteomes" id="UP000256869"/>
    </source>
</evidence>
<protein>
    <submittedName>
        <fullName evidence="1">Putative alpha-1,6-mannanase (GH76 family)</fullName>
    </submittedName>
</protein>
<dbReference type="Proteomes" id="UP000256869">
    <property type="component" value="Unassembled WGS sequence"/>
</dbReference>
<dbReference type="SUPFAM" id="SSF48208">
    <property type="entry name" value="Six-hairpin glycosidases"/>
    <property type="match status" value="1"/>
</dbReference>
<sequence length="392" mass="44103">MVPHRLKSGLWLSGLAIAAILASLAIFNPSLFTFENGGGQSEKWDKRAESASDELRESFWDDKRKMFNNASPCILQSCSDPFNYWWQAHAADTLLDEYARTGDEETKRMIGELFEGIRDRNAGVWPNNYYDDMEWMALAWLRAYDLLRDEKYKDAVMDLWADIRTGWNEQMDGGIAWRKEQLDYKNTPANAPAVILAARLYQRFGNEADLEWAKRIYDWQKRVLVDPETGLVWDGINRTGDGNIDVDWKFTYGQGVFIGAALELFDATGEQAYLTDARLTGSYVVNSMASPATGLLPNEGDGDGAMFKGVLVRYLGELAQLDGGERNEIASMIMANADSLWDYGLNDEIPRFGPSWAQPPEELVQLSSQLSGNMLLEQAAILEKLGLAKSNK</sequence>
<dbReference type="PANTHER" id="PTHR47791">
    <property type="entry name" value="MEIOTICALLY UP-REGULATED GENE 191 PROTEIN"/>
    <property type="match status" value="1"/>
</dbReference>
<comment type="caution">
    <text evidence="1">The sequence shown here is derived from an EMBL/GenBank/DDBJ whole genome shotgun (WGS) entry which is preliminary data.</text>
</comment>
<name>A0A3D9HQP0_9BACL</name>
<dbReference type="GO" id="GO:0005975">
    <property type="term" value="P:carbohydrate metabolic process"/>
    <property type="evidence" value="ECO:0007669"/>
    <property type="project" value="InterPro"/>
</dbReference>
<dbReference type="Pfam" id="PF03663">
    <property type="entry name" value="Glyco_hydro_76"/>
    <property type="match status" value="1"/>
</dbReference>
<accession>A0A3D9HQP0</accession>
<dbReference type="AlphaFoldDB" id="A0A3D9HQP0"/>
<dbReference type="InterPro" id="IPR014512">
    <property type="entry name" value="O_gly_hydro"/>
</dbReference>
<proteinExistence type="predicted"/>
<dbReference type="OrthoDB" id="6387072at2"/>
<reference evidence="1 2" key="1">
    <citation type="submission" date="2018-07" db="EMBL/GenBank/DDBJ databases">
        <title>Genomic Encyclopedia of Type Strains, Phase III (KMG-III): the genomes of soil and plant-associated and newly described type strains.</title>
        <authorList>
            <person name="Whitman W."/>
        </authorList>
    </citation>
    <scope>NUCLEOTIDE SEQUENCE [LARGE SCALE GENOMIC DNA]</scope>
    <source>
        <strain evidence="1 2">CECT 8236</strain>
    </source>
</reference>
<dbReference type="Gene3D" id="1.50.10.20">
    <property type="match status" value="1"/>
</dbReference>
<dbReference type="RefSeq" id="WP_115995852.1">
    <property type="nucleotide sequence ID" value="NZ_QRDY01000038.1"/>
</dbReference>
<dbReference type="PIRSF" id="PIRSF021505">
    <property type="entry name" value="O_gly_hdrol"/>
    <property type="match status" value="1"/>
</dbReference>
<dbReference type="InterPro" id="IPR008928">
    <property type="entry name" value="6-hairpin_glycosidase_sf"/>
</dbReference>
<keyword evidence="2" id="KW-1185">Reference proteome</keyword>
<dbReference type="InterPro" id="IPR053169">
    <property type="entry name" value="MUG_Protein"/>
</dbReference>
<dbReference type="InterPro" id="IPR005198">
    <property type="entry name" value="Glyco_hydro_76"/>
</dbReference>
<organism evidence="1 2">
    <name type="scientific">Cohnella lupini</name>
    <dbReference type="NCBI Taxonomy" id="1294267"/>
    <lineage>
        <taxon>Bacteria</taxon>
        <taxon>Bacillati</taxon>
        <taxon>Bacillota</taxon>
        <taxon>Bacilli</taxon>
        <taxon>Bacillales</taxon>
        <taxon>Paenibacillaceae</taxon>
        <taxon>Cohnella</taxon>
    </lineage>
</organism>
<gene>
    <name evidence="1" type="ORF">DFP95_1386</name>
</gene>
<evidence type="ECO:0000313" key="1">
    <source>
        <dbReference type="EMBL" id="RED51788.1"/>
    </source>
</evidence>
<dbReference type="PANTHER" id="PTHR47791:SF3">
    <property type="entry name" value="MEIOTICALLY UP-REGULATED GENE 191 PROTEIN"/>
    <property type="match status" value="1"/>
</dbReference>